<sequence>MRNLFSRWGSVDGINAKSTALSPILWMFGISFTGIGLLYWTTNNEAVLYFGFFVIGIIGLVALGLTIFFAIKDPDRLQSEKFSIRKLEISQGLLGDNNTGLLEEDSSKIITDAHYETKEGNNV</sequence>
<dbReference type="Proteomes" id="UP000244920">
    <property type="component" value="Chromosome"/>
</dbReference>
<organism evidence="2 3">
    <name type="scientific">Actinobacillus porcitonsillarum</name>
    <dbReference type="NCBI Taxonomy" id="189834"/>
    <lineage>
        <taxon>Bacteria</taxon>
        <taxon>Pseudomonadati</taxon>
        <taxon>Pseudomonadota</taxon>
        <taxon>Gammaproteobacteria</taxon>
        <taxon>Pasteurellales</taxon>
        <taxon>Pasteurellaceae</taxon>
        <taxon>Actinobacillus</taxon>
    </lineage>
</organism>
<keyword evidence="3" id="KW-1185">Reference proteome</keyword>
<dbReference type="RefSeq" id="WP_108923192.1">
    <property type="nucleotide sequence ID" value="NZ_CP029206.1"/>
</dbReference>
<gene>
    <name evidence="2" type="ORF">DDU33_03505</name>
</gene>
<proteinExistence type="predicted"/>
<evidence type="ECO:0000313" key="3">
    <source>
        <dbReference type="Proteomes" id="UP000244920"/>
    </source>
</evidence>
<keyword evidence="1" id="KW-0472">Membrane</keyword>
<protein>
    <submittedName>
        <fullName evidence="2">Uncharacterized protein</fullName>
    </submittedName>
</protein>
<dbReference type="EMBL" id="CP029206">
    <property type="protein sequence ID" value="AWI50615.1"/>
    <property type="molecule type" value="Genomic_DNA"/>
</dbReference>
<keyword evidence="1" id="KW-0812">Transmembrane</keyword>
<feature type="transmembrane region" description="Helical" evidence="1">
    <location>
        <begin position="46"/>
        <end position="71"/>
    </location>
</feature>
<name>A0A2U8FI36_9PAST</name>
<evidence type="ECO:0000256" key="1">
    <source>
        <dbReference type="SAM" id="Phobius"/>
    </source>
</evidence>
<evidence type="ECO:0000313" key="2">
    <source>
        <dbReference type="EMBL" id="AWI50615.1"/>
    </source>
</evidence>
<keyword evidence="1" id="KW-1133">Transmembrane helix</keyword>
<feature type="transmembrane region" description="Helical" evidence="1">
    <location>
        <begin position="20"/>
        <end position="40"/>
    </location>
</feature>
<dbReference type="AlphaFoldDB" id="A0A2U8FI36"/>
<accession>A0A2U8FI36</accession>
<dbReference type="KEGG" id="apor:DDU33_03505"/>
<reference evidence="3" key="1">
    <citation type="submission" date="2018-05" db="EMBL/GenBank/DDBJ databases">
        <title>Complete genome sequence of Actinobacillus porcitonsillarum reference strain 9953L55 (CCUG 46996).</title>
        <authorList>
            <person name="Dona V."/>
            <person name="Perreten V."/>
        </authorList>
    </citation>
    <scope>NUCLEOTIDE SEQUENCE [LARGE SCALE GENOMIC DNA]</scope>
    <source>
        <strain evidence="3">9953L55</strain>
    </source>
</reference>